<dbReference type="Proteomes" id="UP000053157">
    <property type="component" value="Unassembled WGS sequence"/>
</dbReference>
<protein>
    <submittedName>
        <fullName evidence="2">Methyltransferase type 12</fullName>
    </submittedName>
</protein>
<accession>A0A0W1SNA6</accession>
<gene>
    <name evidence="2" type="ORF">AUR66_13125</name>
</gene>
<dbReference type="PANTHER" id="PTHR43464">
    <property type="entry name" value="METHYLTRANSFERASE"/>
    <property type="match status" value="1"/>
</dbReference>
<dbReference type="GO" id="GO:0032259">
    <property type="term" value="P:methylation"/>
    <property type="evidence" value="ECO:0007669"/>
    <property type="project" value="UniProtKB-KW"/>
</dbReference>
<keyword evidence="2" id="KW-0808">Transferase</keyword>
<evidence type="ECO:0000259" key="1">
    <source>
        <dbReference type="Pfam" id="PF13649"/>
    </source>
</evidence>
<evidence type="ECO:0000313" key="3">
    <source>
        <dbReference type="Proteomes" id="UP000053157"/>
    </source>
</evidence>
<dbReference type="AlphaFoldDB" id="A0A0W1SNA6"/>
<comment type="caution">
    <text evidence="2">The sequence shown here is derived from an EMBL/GenBank/DDBJ whole genome shotgun (WGS) entry which is preliminary data.</text>
</comment>
<dbReference type="OrthoDB" id="147504at2157"/>
<proteinExistence type="predicted"/>
<dbReference type="Pfam" id="PF13649">
    <property type="entry name" value="Methyltransf_25"/>
    <property type="match status" value="1"/>
</dbReference>
<dbReference type="PANTHER" id="PTHR43464:SF83">
    <property type="entry name" value="MALONYL-[ACYL-CARRIER PROTEIN] O-METHYLTRANSFERASE"/>
    <property type="match status" value="1"/>
</dbReference>
<name>A0A0W1SNA6_9EURY</name>
<dbReference type="InterPro" id="IPR041698">
    <property type="entry name" value="Methyltransf_25"/>
</dbReference>
<evidence type="ECO:0000313" key="2">
    <source>
        <dbReference type="EMBL" id="KTG27812.1"/>
    </source>
</evidence>
<dbReference type="RefSeq" id="WP_058571966.1">
    <property type="nucleotide sequence ID" value="NZ_LOPV01000153.1"/>
</dbReference>
<dbReference type="SUPFAM" id="SSF53335">
    <property type="entry name" value="S-adenosyl-L-methionine-dependent methyltransferases"/>
    <property type="match status" value="1"/>
</dbReference>
<dbReference type="CDD" id="cd02440">
    <property type="entry name" value="AdoMet_MTases"/>
    <property type="match status" value="1"/>
</dbReference>
<feature type="domain" description="Methyltransferase" evidence="1">
    <location>
        <begin position="41"/>
        <end position="136"/>
    </location>
</feature>
<dbReference type="InterPro" id="IPR029063">
    <property type="entry name" value="SAM-dependent_MTases_sf"/>
</dbReference>
<dbReference type="Gene3D" id="3.40.50.150">
    <property type="entry name" value="Vaccinia Virus protein VP39"/>
    <property type="match status" value="1"/>
</dbReference>
<keyword evidence="3" id="KW-1185">Reference proteome</keyword>
<keyword evidence="2" id="KW-0489">Methyltransferase</keyword>
<sequence length="251" mass="27969">MESDDSTDYYDAWAQVYDAETMPTQDVSYYVDRAVDVGGRVLEVGCGTGRIDLELLRAGVDADGIDLAAGMLDQLRENAAADGLDPNVWQADMRTFTVSDPYDLVIVPFRAFLHNLTIEDQLAALRSLLDATADDGELVLNFYAPDCEFVVENYGTEEVEAVAIDGEQYRVLHRADFEDDVEGIVRGEKVLFDENDDVVVSESYRLKSVTKREFELLLRLVGASSWEVTNFDGDPPTSVEDELVWSIRPSS</sequence>
<dbReference type="GO" id="GO:0008168">
    <property type="term" value="F:methyltransferase activity"/>
    <property type="evidence" value="ECO:0007669"/>
    <property type="project" value="UniProtKB-KW"/>
</dbReference>
<reference evidence="2 3" key="1">
    <citation type="submission" date="2015-12" db="EMBL/GenBank/DDBJ databases">
        <title>Haloferax profundi sp. nov. isolated from the Discovery deep brine-seawater interface in the Red Sea.</title>
        <authorList>
            <person name="Zhang G."/>
            <person name="Stingl U."/>
            <person name="Rashid M."/>
        </authorList>
    </citation>
    <scope>NUCLEOTIDE SEQUENCE [LARGE SCALE GENOMIC DNA]</scope>
    <source>
        <strain evidence="2 3">SB29</strain>
    </source>
</reference>
<organism evidence="2 3">
    <name type="scientific">Haloferax profundi</name>
    <dbReference type="NCBI Taxonomy" id="1544718"/>
    <lineage>
        <taxon>Archaea</taxon>
        <taxon>Methanobacteriati</taxon>
        <taxon>Methanobacteriota</taxon>
        <taxon>Stenosarchaea group</taxon>
        <taxon>Halobacteria</taxon>
        <taxon>Halobacteriales</taxon>
        <taxon>Haloferacaceae</taxon>
        <taxon>Haloferax</taxon>
    </lineage>
</organism>
<dbReference type="EMBL" id="LOPV01000153">
    <property type="protein sequence ID" value="KTG27812.1"/>
    <property type="molecule type" value="Genomic_DNA"/>
</dbReference>